<comment type="caution">
    <text evidence="2">The sequence shown here is derived from an EMBL/GenBank/DDBJ whole genome shotgun (WGS) entry which is preliminary data.</text>
</comment>
<keyword evidence="3" id="KW-1185">Reference proteome</keyword>
<gene>
    <name evidence="2" type="ORF">ZOSMA_1G00740</name>
</gene>
<dbReference type="STRING" id="29655.A0A0K9PM42"/>
<dbReference type="Proteomes" id="UP000036987">
    <property type="component" value="Unassembled WGS sequence"/>
</dbReference>
<dbReference type="InterPro" id="IPR028364">
    <property type="entry name" value="Ribosomal_uL1/biogenesis"/>
</dbReference>
<dbReference type="InterPro" id="IPR023674">
    <property type="entry name" value="Ribosomal_uL1-like"/>
</dbReference>
<accession>A0A0K9PM42</accession>
<dbReference type="AlphaFoldDB" id="A0A0K9PM42"/>
<feature type="compositionally biased region" description="Basic and acidic residues" evidence="1">
    <location>
        <begin position="285"/>
        <end position="294"/>
    </location>
</feature>
<dbReference type="GO" id="GO:0003723">
    <property type="term" value="F:RNA binding"/>
    <property type="evidence" value="ECO:0000318"/>
    <property type="project" value="GO_Central"/>
</dbReference>
<evidence type="ECO:0000256" key="1">
    <source>
        <dbReference type="SAM" id="MobiDB-lite"/>
    </source>
</evidence>
<organism evidence="2 3">
    <name type="scientific">Zostera marina</name>
    <name type="common">Eelgrass</name>
    <dbReference type="NCBI Taxonomy" id="29655"/>
    <lineage>
        <taxon>Eukaryota</taxon>
        <taxon>Viridiplantae</taxon>
        <taxon>Streptophyta</taxon>
        <taxon>Embryophyta</taxon>
        <taxon>Tracheophyta</taxon>
        <taxon>Spermatophyta</taxon>
        <taxon>Magnoliopsida</taxon>
        <taxon>Liliopsida</taxon>
        <taxon>Zosteraceae</taxon>
        <taxon>Zostera</taxon>
    </lineage>
</organism>
<evidence type="ECO:0000313" key="2">
    <source>
        <dbReference type="EMBL" id="KMZ70103.1"/>
    </source>
</evidence>
<proteinExistence type="predicted"/>
<name>A0A0K9PM42_ZOSMR</name>
<protein>
    <submittedName>
        <fullName evidence="2">Uncharacterized protein</fullName>
    </submittedName>
</protein>
<reference evidence="3" key="1">
    <citation type="journal article" date="2016" name="Nature">
        <title>The genome of the seagrass Zostera marina reveals angiosperm adaptation to the sea.</title>
        <authorList>
            <person name="Olsen J.L."/>
            <person name="Rouze P."/>
            <person name="Verhelst B."/>
            <person name="Lin Y.-C."/>
            <person name="Bayer T."/>
            <person name="Collen J."/>
            <person name="Dattolo E."/>
            <person name="De Paoli E."/>
            <person name="Dittami S."/>
            <person name="Maumus F."/>
            <person name="Michel G."/>
            <person name="Kersting A."/>
            <person name="Lauritano C."/>
            <person name="Lohaus R."/>
            <person name="Toepel M."/>
            <person name="Tonon T."/>
            <person name="Vanneste K."/>
            <person name="Amirebrahimi M."/>
            <person name="Brakel J."/>
            <person name="Bostroem C."/>
            <person name="Chovatia M."/>
            <person name="Grimwood J."/>
            <person name="Jenkins J.W."/>
            <person name="Jueterbock A."/>
            <person name="Mraz A."/>
            <person name="Stam W.T."/>
            <person name="Tice H."/>
            <person name="Bornberg-Bauer E."/>
            <person name="Green P.J."/>
            <person name="Pearson G.A."/>
            <person name="Procaccini G."/>
            <person name="Duarte C.M."/>
            <person name="Schmutz J."/>
            <person name="Reusch T.B.H."/>
            <person name="Van de Peer Y."/>
        </authorList>
    </citation>
    <scope>NUCLEOTIDE SEQUENCE [LARGE SCALE GENOMIC DNA]</scope>
    <source>
        <strain evidence="3">cv. Finnish</strain>
    </source>
</reference>
<sequence>MSSPVPMSNPNPNDQSSLIRPLAERSVVSLLRWSKSQSKKLGKNNVSDPPIHLILSIDEETIVISPKSKSKIQSVSIPHCIPPISTTIILIRDDRSKNNIYATEDSVFTFPDPEDSFLSVKGKNFPLHVVTFSTFTSTHASTVSRRNFFSSPDVKFVDSRLFQLLDKEVGGRVFEKKRKRLELFQIELASAEGRVRWKEQIEKRLGSTEMKLKNGASVLVGRVGGLEKDEIVDNVVRVVCEVTKRLSCLGGGWQSLREASLKTDASIPLPVYQTNTNADSGDGFNKQKEEDNKIVKRRRIQG</sequence>
<evidence type="ECO:0000313" key="3">
    <source>
        <dbReference type="Proteomes" id="UP000036987"/>
    </source>
</evidence>
<dbReference type="EMBL" id="LFYR01000729">
    <property type="protein sequence ID" value="KMZ70103.1"/>
    <property type="molecule type" value="Genomic_DNA"/>
</dbReference>
<dbReference type="SUPFAM" id="SSF56808">
    <property type="entry name" value="Ribosomal protein L1"/>
    <property type="match status" value="1"/>
</dbReference>
<feature type="region of interest" description="Disordered" evidence="1">
    <location>
        <begin position="272"/>
        <end position="302"/>
    </location>
</feature>
<dbReference type="OrthoDB" id="10251727at2759"/>
<dbReference type="Pfam" id="PF00687">
    <property type="entry name" value="Ribosomal_L1"/>
    <property type="match status" value="1"/>
</dbReference>
<dbReference type="GO" id="GO:0005730">
    <property type="term" value="C:nucleolus"/>
    <property type="evidence" value="ECO:0000318"/>
    <property type="project" value="GO_Central"/>
</dbReference>